<sequence length="134" mass="14718">MPRYVIGADVALELGLGAVRPGKGVQLVAPTLLRSELLSLLYRCTRSGQVSREEAQACFDHVRSLRIRVLGDRVLLRAAWDVAERMAWEDTGTAEYVALTRLQADAFVTLDEEVAREAAREVRVAGLEELLGPG</sequence>
<reference evidence="1 2" key="1">
    <citation type="submission" date="2016-10" db="EMBL/GenBank/DDBJ databases">
        <authorList>
            <person name="Cai Z."/>
        </authorList>
    </citation>
    <scope>NUCLEOTIDE SEQUENCE [LARGE SCALE GENOMIC DNA]</scope>
    <source>
        <strain evidence="1 2">CGMCC 1.10826</strain>
    </source>
</reference>
<dbReference type="Gene3D" id="3.40.50.1010">
    <property type="entry name" value="5'-nuclease"/>
    <property type="match status" value="1"/>
</dbReference>
<evidence type="ECO:0008006" key="3">
    <source>
        <dbReference type="Google" id="ProtNLM"/>
    </source>
</evidence>
<evidence type="ECO:0000313" key="2">
    <source>
        <dbReference type="Proteomes" id="UP000250222"/>
    </source>
</evidence>
<protein>
    <recommendedName>
        <fullName evidence="3">PIN domain-containing protein</fullName>
    </recommendedName>
</protein>
<evidence type="ECO:0000313" key="1">
    <source>
        <dbReference type="EMBL" id="SSA47090.1"/>
    </source>
</evidence>
<accession>A0A2Y9ARK6</accession>
<dbReference type="Proteomes" id="UP000250222">
    <property type="component" value="Unassembled WGS sequence"/>
</dbReference>
<organism evidence="1 2">
    <name type="scientific">Georgenia satyanarayanai</name>
    <dbReference type="NCBI Taxonomy" id="860221"/>
    <lineage>
        <taxon>Bacteria</taxon>
        <taxon>Bacillati</taxon>
        <taxon>Actinomycetota</taxon>
        <taxon>Actinomycetes</taxon>
        <taxon>Micrococcales</taxon>
        <taxon>Bogoriellaceae</taxon>
        <taxon>Georgenia</taxon>
    </lineage>
</organism>
<proteinExistence type="predicted"/>
<dbReference type="AlphaFoldDB" id="A0A2Y9ARK6"/>
<gene>
    <name evidence="1" type="ORF">SAMN05216184_1228</name>
</gene>
<dbReference type="RefSeq" id="WP_110853871.1">
    <property type="nucleotide sequence ID" value="NZ_QKLZ01000022.1"/>
</dbReference>
<dbReference type="EMBL" id="UETB01000022">
    <property type="protein sequence ID" value="SSA47090.1"/>
    <property type="molecule type" value="Genomic_DNA"/>
</dbReference>
<name>A0A2Y9ARK6_9MICO</name>
<dbReference type="OrthoDB" id="8370557at2"/>
<keyword evidence="2" id="KW-1185">Reference proteome</keyword>